<dbReference type="InterPro" id="IPR036895">
    <property type="entry name" value="Uracil-DNA_glycosylase-like_sf"/>
</dbReference>
<evidence type="ECO:0000313" key="3">
    <source>
        <dbReference type="Proteomes" id="UP000256774"/>
    </source>
</evidence>
<name>A0A3E0H6U1_9GAMM</name>
<proteinExistence type="predicted"/>
<dbReference type="CDD" id="cd10032">
    <property type="entry name" value="UDG-F6_HDG"/>
    <property type="match status" value="1"/>
</dbReference>
<dbReference type="Gene3D" id="3.40.470.10">
    <property type="entry name" value="Uracil-DNA glycosylase-like domain"/>
    <property type="match status" value="1"/>
</dbReference>
<dbReference type="SUPFAM" id="SSF52141">
    <property type="entry name" value="Uracil-DNA glycosylase-like"/>
    <property type="match status" value="1"/>
</dbReference>
<dbReference type="RefSeq" id="WP_220375709.1">
    <property type="nucleotide sequence ID" value="NZ_QUNR01000002.1"/>
</dbReference>
<dbReference type="AlphaFoldDB" id="A0A3E0H6U1"/>
<keyword evidence="3" id="KW-1185">Reference proteome</keyword>
<sequence>MIATSHGFAPILAEDTTLLVLGSMPGQASLQAQAYYAHPRNGFWPIVAAHLRAQHGVLLADDFASRYAQLLGAGIGLWDVLAAAIRPGSLDAKIQKDGLVFNDFQAVFAEYSHISQIALNGQAAHRWFMRQVWPTLSVDQQQRLHCHALPSTSPAHAACSLSEKMQHWLPVLARARPECQLESAGISV</sequence>
<accession>A0A3E0H6U1</accession>
<dbReference type="InterPro" id="IPR026353">
    <property type="entry name" value="Hypoxan-DNA_Glyclase"/>
</dbReference>
<organism evidence="2 3">
    <name type="scientific">Paraperlucidibaca baekdonensis</name>
    <dbReference type="NCBI Taxonomy" id="748120"/>
    <lineage>
        <taxon>Bacteria</taxon>
        <taxon>Pseudomonadati</taxon>
        <taxon>Pseudomonadota</taxon>
        <taxon>Gammaproteobacteria</taxon>
        <taxon>Moraxellales</taxon>
        <taxon>Moraxellaceae</taxon>
        <taxon>Paraperlucidibaca</taxon>
    </lineage>
</organism>
<feature type="domain" description="Uracil-DNA glycosylase-like" evidence="1">
    <location>
        <begin position="13"/>
        <end position="163"/>
    </location>
</feature>
<reference evidence="2 3" key="1">
    <citation type="submission" date="2018-08" db="EMBL/GenBank/DDBJ databases">
        <title>Genomic Encyclopedia of Type Strains, Phase IV (KMG-IV): sequencing the most valuable type-strain genomes for metagenomic binning, comparative biology and taxonomic classification.</title>
        <authorList>
            <person name="Goeker M."/>
        </authorList>
    </citation>
    <scope>NUCLEOTIDE SEQUENCE [LARGE SCALE GENOMIC DNA]</scope>
    <source>
        <strain evidence="2 3">DSM 26022</strain>
    </source>
</reference>
<protein>
    <submittedName>
        <fullName evidence="2">G/U mismatch-specific uracil-DNA glycosylase</fullName>
    </submittedName>
</protein>
<dbReference type="Proteomes" id="UP000256774">
    <property type="component" value="Unassembled WGS sequence"/>
</dbReference>
<evidence type="ECO:0000313" key="2">
    <source>
        <dbReference type="EMBL" id="REH38948.1"/>
    </source>
</evidence>
<dbReference type="InterPro" id="IPR005122">
    <property type="entry name" value="Uracil-DNA_glycosylase-like"/>
</dbReference>
<evidence type="ECO:0000259" key="1">
    <source>
        <dbReference type="Pfam" id="PF03167"/>
    </source>
</evidence>
<dbReference type="EMBL" id="QUNR01000002">
    <property type="protein sequence ID" value="REH38948.1"/>
    <property type="molecule type" value="Genomic_DNA"/>
</dbReference>
<dbReference type="NCBIfam" id="TIGR04274">
    <property type="entry name" value="hypoxanDNAglyco"/>
    <property type="match status" value="1"/>
</dbReference>
<gene>
    <name evidence="2" type="ORF">DFR26_1117</name>
</gene>
<dbReference type="Pfam" id="PF03167">
    <property type="entry name" value="UDG"/>
    <property type="match status" value="1"/>
</dbReference>
<comment type="caution">
    <text evidence="2">The sequence shown here is derived from an EMBL/GenBank/DDBJ whole genome shotgun (WGS) entry which is preliminary data.</text>
</comment>